<feature type="domain" description="DNA replication complex GINS protein PSF3 N-terminal" evidence="2">
    <location>
        <begin position="7"/>
        <end position="57"/>
    </location>
</feature>
<comment type="subunit">
    <text evidence="1">Component of the GINS complex.</text>
</comment>
<sequence length="172" mass="19803">MDDFYLDCDDILATEKSVKCRANRTLPRMGYLIGLSAQAELPEQSVVEMPFWKAKHLSSGKHAPFSIILPGMYRPKFLNVALAEPAVFPMTKALPQFYQFVIHIFPLFPDLSIDLRETIARIYRGRVRMITGYAYNDNSVLKPTHLDNWETKMFQIGRSGHLALLNTCFRQF</sequence>
<evidence type="ECO:0000256" key="1">
    <source>
        <dbReference type="RuleBase" id="RU367161"/>
    </source>
</evidence>
<dbReference type="InterPro" id="IPR038437">
    <property type="entry name" value="GINS_Psf3_sf"/>
</dbReference>
<comment type="subcellular location">
    <subcellularLocation>
        <location evidence="1">Nucleus</location>
    </subcellularLocation>
</comment>
<keyword evidence="1" id="KW-0539">Nucleus</keyword>
<dbReference type="Proteomes" id="UP000030665">
    <property type="component" value="Unassembled WGS sequence"/>
</dbReference>
<dbReference type="PANTHER" id="PTHR22768:SF0">
    <property type="entry name" value="DNA REPLICATION COMPLEX GINS PROTEIN PSF3"/>
    <property type="match status" value="1"/>
</dbReference>
<dbReference type="AlphaFoldDB" id="A0A077Z940"/>
<keyword evidence="4" id="KW-1185">Reference proteome</keyword>
<comment type="similarity">
    <text evidence="1">Belongs to the GINS3/PSF3 family.</text>
</comment>
<comment type="function">
    <text evidence="1">The GINS complex plays an essential role in the initiation of DNA replication.</text>
</comment>
<dbReference type="CDD" id="cd11713">
    <property type="entry name" value="GINS_A_psf3"/>
    <property type="match status" value="1"/>
</dbReference>
<keyword evidence="1" id="KW-0235">DNA replication</keyword>
<name>A0A077Z940_TRITR</name>
<proteinExistence type="inferred from homology"/>
<reference evidence="3" key="2">
    <citation type="submission" date="2014-03" db="EMBL/GenBank/DDBJ databases">
        <title>The whipworm genome and dual-species transcriptomics of an intimate host-pathogen interaction.</title>
        <authorList>
            <person name="Foth B.J."/>
            <person name="Tsai I.J."/>
            <person name="Reid A.J."/>
            <person name="Bancroft A.J."/>
            <person name="Nichol S."/>
            <person name="Tracey A."/>
            <person name="Holroyd N."/>
            <person name="Cotton J.A."/>
            <person name="Stanley E.J."/>
            <person name="Zarowiecki M."/>
            <person name="Liu J.Z."/>
            <person name="Huckvale T."/>
            <person name="Cooper P.J."/>
            <person name="Grencis R.K."/>
            <person name="Berriman M."/>
        </authorList>
    </citation>
    <scope>NUCLEOTIDE SEQUENCE [LARGE SCALE GENOMIC DNA]</scope>
</reference>
<reference evidence="3" key="1">
    <citation type="submission" date="2014-01" db="EMBL/GenBank/DDBJ databases">
        <authorList>
            <person name="Aslett M."/>
        </authorList>
    </citation>
    <scope>NUCLEOTIDE SEQUENCE</scope>
</reference>
<accession>A0A077Z940</accession>
<dbReference type="Gene3D" id="1.20.58.2050">
    <property type="match status" value="1"/>
</dbReference>
<protein>
    <recommendedName>
        <fullName evidence="1">DNA replication complex GINS protein PSF3</fullName>
    </recommendedName>
</protein>
<dbReference type="InterPro" id="IPR055221">
    <property type="entry name" value="PSF3_N"/>
</dbReference>
<dbReference type="InterPro" id="IPR036224">
    <property type="entry name" value="GINS_bundle-like_dom_sf"/>
</dbReference>
<evidence type="ECO:0000313" key="3">
    <source>
        <dbReference type="EMBL" id="CDW56731.1"/>
    </source>
</evidence>
<dbReference type="InterPro" id="IPR010492">
    <property type="entry name" value="GINS_Psf3"/>
</dbReference>
<organism evidence="3 4">
    <name type="scientific">Trichuris trichiura</name>
    <name type="common">Whipworm</name>
    <name type="synonym">Trichocephalus trichiurus</name>
    <dbReference type="NCBI Taxonomy" id="36087"/>
    <lineage>
        <taxon>Eukaryota</taxon>
        <taxon>Metazoa</taxon>
        <taxon>Ecdysozoa</taxon>
        <taxon>Nematoda</taxon>
        <taxon>Enoplea</taxon>
        <taxon>Dorylaimia</taxon>
        <taxon>Trichinellida</taxon>
        <taxon>Trichuridae</taxon>
        <taxon>Trichuris</taxon>
    </lineage>
</organism>
<dbReference type="CDD" id="cd21693">
    <property type="entry name" value="GINS_B_Psf3"/>
    <property type="match status" value="1"/>
</dbReference>
<dbReference type="GO" id="GO:0000811">
    <property type="term" value="C:GINS complex"/>
    <property type="evidence" value="ECO:0007669"/>
    <property type="project" value="UniProtKB-UniRule"/>
</dbReference>
<evidence type="ECO:0000313" key="4">
    <source>
        <dbReference type="Proteomes" id="UP000030665"/>
    </source>
</evidence>
<dbReference type="SUPFAM" id="SSF160059">
    <property type="entry name" value="PriA/YqbF domain"/>
    <property type="match status" value="1"/>
</dbReference>
<dbReference type="OrthoDB" id="10276805at2759"/>
<dbReference type="GO" id="GO:1902975">
    <property type="term" value="P:mitotic DNA replication initiation"/>
    <property type="evidence" value="ECO:0007669"/>
    <property type="project" value="TreeGrafter"/>
</dbReference>
<evidence type="ECO:0000259" key="2">
    <source>
        <dbReference type="Pfam" id="PF22466"/>
    </source>
</evidence>
<dbReference type="Pfam" id="PF22466">
    <property type="entry name" value="PSF3_N"/>
    <property type="match status" value="1"/>
</dbReference>
<dbReference type="SUPFAM" id="SSF158573">
    <property type="entry name" value="GINS helical bundle-like"/>
    <property type="match status" value="1"/>
</dbReference>
<dbReference type="STRING" id="36087.A0A077Z940"/>
<dbReference type="PANTHER" id="PTHR22768">
    <property type="entry name" value="DNA REPLICATION COMPLEX GINS PROTEIN PSF3"/>
    <property type="match status" value="1"/>
</dbReference>
<dbReference type="EMBL" id="HG806072">
    <property type="protein sequence ID" value="CDW56731.1"/>
    <property type="molecule type" value="Genomic_DNA"/>
</dbReference>
<gene>
    <name evidence="3" type="ORF">TTRE_0000501301</name>
</gene>